<keyword evidence="1" id="KW-0040">ANK repeat</keyword>
<gene>
    <name evidence="3" type="ORF">PCOR1329_LOCUS12782</name>
</gene>
<feature type="repeat" description="ANK" evidence="1">
    <location>
        <begin position="102"/>
        <end position="134"/>
    </location>
</feature>
<feature type="non-terminal residue" evidence="3">
    <location>
        <position position="1"/>
    </location>
</feature>
<comment type="caution">
    <text evidence="3">The sequence shown here is derived from an EMBL/GenBank/DDBJ whole genome shotgun (WGS) entry which is preliminary data.</text>
</comment>
<dbReference type="PROSITE" id="PS50297">
    <property type="entry name" value="ANK_REP_REGION"/>
    <property type="match status" value="1"/>
</dbReference>
<dbReference type="EMBL" id="CAUYUJ010003755">
    <property type="protein sequence ID" value="CAK0806625.1"/>
    <property type="molecule type" value="Genomic_DNA"/>
</dbReference>
<evidence type="ECO:0000313" key="3">
    <source>
        <dbReference type="EMBL" id="CAK0806625.1"/>
    </source>
</evidence>
<dbReference type="InterPro" id="IPR002110">
    <property type="entry name" value="Ankyrin_rpt"/>
</dbReference>
<dbReference type="Pfam" id="PF13637">
    <property type="entry name" value="Ank_4"/>
    <property type="match status" value="1"/>
</dbReference>
<reference evidence="3" key="1">
    <citation type="submission" date="2023-10" db="EMBL/GenBank/DDBJ databases">
        <authorList>
            <person name="Chen Y."/>
            <person name="Shah S."/>
            <person name="Dougan E. K."/>
            <person name="Thang M."/>
            <person name="Chan C."/>
        </authorList>
    </citation>
    <scope>NUCLEOTIDE SEQUENCE [LARGE SCALE GENOMIC DNA]</scope>
</reference>
<feature type="region of interest" description="Disordered" evidence="2">
    <location>
        <begin position="52"/>
        <end position="75"/>
    </location>
</feature>
<evidence type="ECO:0000313" key="4">
    <source>
        <dbReference type="Proteomes" id="UP001189429"/>
    </source>
</evidence>
<dbReference type="PROSITE" id="PS50088">
    <property type="entry name" value="ANK_REPEAT"/>
    <property type="match status" value="1"/>
</dbReference>
<dbReference type="SUPFAM" id="SSF48403">
    <property type="entry name" value="Ankyrin repeat"/>
    <property type="match status" value="1"/>
</dbReference>
<keyword evidence="4" id="KW-1185">Reference proteome</keyword>
<organism evidence="3 4">
    <name type="scientific">Prorocentrum cordatum</name>
    <dbReference type="NCBI Taxonomy" id="2364126"/>
    <lineage>
        <taxon>Eukaryota</taxon>
        <taxon>Sar</taxon>
        <taxon>Alveolata</taxon>
        <taxon>Dinophyceae</taxon>
        <taxon>Prorocentrales</taxon>
        <taxon>Prorocentraceae</taxon>
        <taxon>Prorocentrum</taxon>
    </lineage>
</organism>
<proteinExistence type="predicted"/>
<evidence type="ECO:0000256" key="2">
    <source>
        <dbReference type="SAM" id="MobiDB-lite"/>
    </source>
</evidence>
<sequence>GGLSLGARGVLPAPRPRAPTPPDGAVLLGRLGAPRAVGAAARSARRIAVDVRDPLGCDGGGSSGGSAARPPLPPGLPQVYRDALAVVLARGWGALHGRDDPPSWTVLHWAADEGRDDVWALLLEAGADPGHRDEMGKTALDYASARRRRAGQRPTLVSFCPQGTSEQDTC</sequence>
<feature type="region of interest" description="Disordered" evidence="2">
    <location>
        <begin position="146"/>
        <end position="170"/>
    </location>
</feature>
<feature type="compositionally biased region" description="Pro residues" evidence="2">
    <location>
        <begin position="13"/>
        <end position="22"/>
    </location>
</feature>
<protein>
    <submittedName>
        <fullName evidence="3">Uncharacterized protein</fullName>
    </submittedName>
</protein>
<evidence type="ECO:0000256" key="1">
    <source>
        <dbReference type="PROSITE-ProRule" id="PRU00023"/>
    </source>
</evidence>
<feature type="region of interest" description="Disordered" evidence="2">
    <location>
        <begin position="1"/>
        <end position="26"/>
    </location>
</feature>
<feature type="compositionally biased region" description="Polar residues" evidence="2">
    <location>
        <begin position="161"/>
        <end position="170"/>
    </location>
</feature>
<name>A0ABN9QMU3_9DINO</name>
<dbReference type="Gene3D" id="1.25.40.20">
    <property type="entry name" value="Ankyrin repeat-containing domain"/>
    <property type="match status" value="1"/>
</dbReference>
<dbReference type="Proteomes" id="UP001189429">
    <property type="component" value="Unassembled WGS sequence"/>
</dbReference>
<accession>A0ABN9QMU3</accession>
<dbReference type="InterPro" id="IPR036770">
    <property type="entry name" value="Ankyrin_rpt-contain_sf"/>
</dbReference>